<dbReference type="PANTHER" id="PTHR12956:SF22">
    <property type="entry name" value="OS06G0724300 PROTEIN"/>
    <property type="match status" value="1"/>
</dbReference>
<keyword evidence="3" id="KW-1185">Reference proteome</keyword>
<dbReference type="AlphaFoldDB" id="A0A835KC62"/>
<dbReference type="PANTHER" id="PTHR12956">
    <property type="entry name" value="ALKALINE CERAMIDASE-RELATED"/>
    <property type="match status" value="1"/>
</dbReference>
<reference evidence="2 3" key="1">
    <citation type="submission" date="2020-10" db="EMBL/GenBank/DDBJ databases">
        <title>Plant Genome Project.</title>
        <authorList>
            <person name="Zhang R.-G."/>
        </authorList>
    </citation>
    <scope>NUCLEOTIDE SEQUENCE [LARGE SCALE GENOMIC DNA]</scope>
    <source>
        <strain evidence="2">FAFU-HL-1</strain>
        <tissue evidence="2">Leaf</tissue>
    </source>
</reference>
<organism evidence="2 3">
    <name type="scientific">Salix dunnii</name>
    <dbReference type="NCBI Taxonomy" id="1413687"/>
    <lineage>
        <taxon>Eukaryota</taxon>
        <taxon>Viridiplantae</taxon>
        <taxon>Streptophyta</taxon>
        <taxon>Embryophyta</taxon>
        <taxon>Tracheophyta</taxon>
        <taxon>Spermatophyta</taxon>
        <taxon>Magnoliopsida</taxon>
        <taxon>eudicotyledons</taxon>
        <taxon>Gunneridae</taxon>
        <taxon>Pentapetalae</taxon>
        <taxon>rosids</taxon>
        <taxon>fabids</taxon>
        <taxon>Malpighiales</taxon>
        <taxon>Salicaceae</taxon>
        <taxon>Saliceae</taxon>
        <taxon>Salix</taxon>
    </lineage>
</organism>
<feature type="domain" description="TOD1/MUCI70 glycosyltransferase-like" evidence="1">
    <location>
        <begin position="7"/>
        <end position="260"/>
    </location>
</feature>
<dbReference type="Pfam" id="PF04765">
    <property type="entry name" value="TOD1_MUCI70"/>
    <property type="match status" value="1"/>
</dbReference>
<gene>
    <name evidence="2" type="ORF">SADUNF_Sadunf04G0126900</name>
</gene>
<evidence type="ECO:0000259" key="1">
    <source>
        <dbReference type="Pfam" id="PF04765"/>
    </source>
</evidence>
<name>A0A835KC62_9ROSI</name>
<evidence type="ECO:0000313" key="3">
    <source>
        <dbReference type="Proteomes" id="UP000657918"/>
    </source>
</evidence>
<protein>
    <recommendedName>
        <fullName evidence="1">TOD1/MUCI70 glycosyltransferase-like domain-containing protein</fullName>
    </recommendedName>
</protein>
<dbReference type="InterPro" id="IPR006852">
    <property type="entry name" value="TOD1_MUCI70"/>
</dbReference>
<sequence length="376" mass="43250">MRALADRISCGALWIYAMHNGGADMDLVDIEYVKNCRFVVASGIFDGYDVPHQPSNIRDRSKKLLCFLMVVDEISLDVIKENVTVREDHSRGQWVGIWRLILLKRSPCDEPRRNGKVPKILTHRLFPQAQYNIWIDGHVFESCHFNRNGGDEKYLWRGKNTFAIAQHKHHRSLYEEVDANKRRECYARPLTDLHMKIYYYEGMESWSPKKSSVSDVLEGAIIIREHTTMNNLFSCLWFNEVNLFTPSDQLSFGYVVYRLGGAFSSSRAGVAVPFVLTVIDYDPKESDAPLLSVKSTGAWIAFMGPLCDLHRRVGSHMAWIRDYELYGYLSRGLSTRRVANNRGKALPFDVQTSERRCSCSLPRLRPFSDFARAHNV</sequence>
<dbReference type="Proteomes" id="UP000657918">
    <property type="component" value="Chromosome 4"/>
</dbReference>
<proteinExistence type="predicted"/>
<comment type="caution">
    <text evidence="2">The sequence shown here is derived from an EMBL/GenBank/DDBJ whole genome shotgun (WGS) entry which is preliminary data.</text>
</comment>
<dbReference type="InterPro" id="IPR048354">
    <property type="entry name" value="TOD1_MUCI70_glycTrfase_dom"/>
</dbReference>
<evidence type="ECO:0000313" key="2">
    <source>
        <dbReference type="EMBL" id="KAF9684523.1"/>
    </source>
</evidence>
<dbReference type="EMBL" id="JADGMS010000004">
    <property type="protein sequence ID" value="KAF9684523.1"/>
    <property type="molecule type" value="Genomic_DNA"/>
</dbReference>
<accession>A0A835KC62</accession>
<dbReference type="OrthoDB" id="1905162at2759"/>